<organism evidence="1 2">
    <name type="scientific">Chaenocephalus aceratus</name>
    <name type="common">Blackfin icefish</name>
    <name type="synonym">Chaenichthys aceratus</name>
    <dbReference type="NCBI Taxonomy" id="36190"/>
    <lineage>
        <taxon>Eukaryota</taxon>
        <taxon>Metazoa</taxon>
        <taxon>Chordata</taxon>
        <taxon>Craniata</taxon>
        <taxon>Vertebrata</taxon>
        <taxon>Euteleostomi</taxon>
        <taxon>Actinopterygii</taxon>
        <taxon>Neopterygii</taxon>
        <taxon>Teleostei</taxon>
        <taxon>Neoteleostei</taxon>
        <taxon>Acanthomorphata</taxon>
        <taxon>Eupercaria</taxon>
        <taxon>Perciformes</taxon>
        <taxon>Notothenioidei</taxon>
        <taxon>Channichthyidae</taxon>
        <taxon>Chaenocephalus</taxon>
    </lineage>
</organism>
<keyword evidence="2" id="KW-1185">Reference proteome</keyword>
<gene>
    <name evidence="1" type="ORF">KUCAC02_026408</name>
</gene>
<feature type="non-terminal residue" evidence="1">
    <location>
        <position position="149"/>
    </location>
</feature>
<proteinExistence type="predicted"/>
<dbReference type="EMBL" id="CM043799">
    <property type="protein sequence ID" value="KAI4804793.1"/>
    <property type="molecule type" value="Genomic_DNA"/>
</dbReference>
<protein>
    <submittedName>
        <fullName evidence="1">Uncharacterized protein</fullName>
    </submittedName>
</protein>
<sequence length="149" mass="16218">EQNADSSGQKAPLIPASAKPDEGLSPALSGWLLITRDTDFFSPGDSEVDRLMAAEHLKQLKDVLFHHTCGSVALLSCATWSNTMESPQELPGAQLHTMYTQTHKLPFLPSGLPACLSGKQNNKPGDDDDKSYWSIARPTHLLVHHTVCT</sequence>
<evidence type="ECO:0000313" key="2">
    <source>
        <dbReference type="Proteomes" id="UP001057452"/>
    </source>
</evidence>
<comment type="caution">
    <text evidence="1">The sequence shown here is derived from an EMBL/GenBank/DDBJ whole genome shotgun (WGS) entry which is preliminary data.</text>
</comment>
<feature type="non-terminal residue" evidence="1">
    <location>
        <position position="1"/>
    </location>
</feature>
<reference evidence="1" key="1">
    <citation type="submission" date="2022-05" db="EMBL/GenBank/DDBJ databases">
        <title>Chromosome-level genome of Chaenocephalus aceratus.</title>
        <authorList>
            <person name="Park H."/>
        </authorList>
    </citation>
    <scope>NUCLEOTIDE SEQUENCE</scope>
    <source>
        <strain evidence="1">KU_202001</strain>
    </source>
</reference>
<accession>A0ACB9VXF8</accession>
<name>A0ACB9VXF8_CHAAC</name>
<dbReference type="Proteomes" id="UP001057452">
    <property type="component" value="Chromosome 15"/>
</dbReference>
<evidence type="ECO:0000313" key="1">
    <source>
        <dbReference type="EMBL" id="KAI4804793.1"/>
    </source>
</evidence>